<accession>A0AAW3ZEU4</accession>
<dbReference type="Proteomes" id="UP000613768">
    <property type="component" value="Unassembled WGS sequence"/>
</dbReference>
<keyword evidence="2" id="KW-1185">Reference proteome</keyword>
<dbReference type="RefSeq" id="WP_192027971.1">
    <property type="nucleotide sequence ID" value="NZ_JACYTR010000003.1"/>
</dbReference>
<evidence type="ECO:0000313" key="2">
    <source>
        <dbReference type="Proteomes" id="UP000613768"/>
    </source>
</evidence>
<sequence>MNGIADSSWSKALLGSAAWQAAETHFSSLILRATDGARGNRTRKWLISGKPFDRPTAGVARLCRDRLAVSLPNGDP</sequence>
<reference evidence="1 2" key="1">
    <citation type="submission" date="2020-09" db="EMBL/GenBank/DDBJ databases">
        <title>Pseudoxanthomonas sp. CAU 1598 isolated from sand of Yaerae Beach.</title>
        <authorList>
            <person name="Kim W."/>
        </authorList>
    </citation>
    <scope>NUCLEOTIDE SEQUENCE [LARGE SCALE GENOMIC DNA]</scope>
    <source>
        <strain evidence="1 2">CAU 1598</strain>
    </source>
</reference>
<organism evidence="1 2">
    <name type="scientific">Pseudomarimonas arenosa</name>
    <dbReference type="NCBI Taxonomy" id="2774145"/>
    <lineage>
        <taxon>Bacteria</taxon>
        <taxon>Pseudomonadati</taxon>
        <taxon>Pseudomonadota</taxon>
        <taxon>Gammaproteobacteria</taxon>
        <taxon>Lysobacterales</taxon>
        <taxon>Lysobacteraceae</taxon>
        <taxon>Pseudomarimonas</taxon>
    </lineage>
</organism>
<protein>
    <submittedName>
        <fullName evidence="1">Uncharacterized protein</fullName>
    </submittedName>
</protein>
<comment type="caution">
    <text evidence="1">The sequence shown here is derived from an EMBL/GenBank/DDBJ whole genome shotgun (WGS) entry which is preliminary data.</text>
</comment>
<name>A0AAW3ZEU4_9GAMM</name>
<dbReference type="AlphaFoldDB" id="A0AAW3ZEU4"/>
<evidence type="ECO:0000313" key="1">
    <source>
        <dbReference type="EMBL" id="MBD8524626.1"/>
    </source>
</evidence>
<proteinExistence type="predicted"/>
<dbReference type="EMBL" id="JACYTR010000003">
    <property type="protein sequence ID" value="MBD8524626.1"/>
    <property type="molecule type" value="Genomic_DNA"/>
</dbReference>
<gene>
    <name evidence="1" type="ORF">IFO71_02630</name>
</gene>